<dbReference type="InterPro" id="IPR019819">
    <property type="entry name" value="Carboxylesterase_B_CS"/>
</dbReference>
<dbReference type="EMBL" id="CAKKLH010000099">
    <property type="protein sequence ID" value="CAH0102951.1"/>
    <property type="molecule type" value="Genomic_DNA"/>
</dbReference>
<keyword evidence="5" id="KW-0812">Transmembrane</keyword>
<feature type="domain" description="Carboxylesterase type B" evidence="7">
    <location>
        <begin position="83"/>
        <end position="687"/>
    </location>
</feature>
<evidence type="ECO:0000256" key="2">
    <source>
        <dbReference type="ARBA" id="ARBA00022729"/>
    </source>
</evidence>
<feature type="region of interest" description="Disordered" evidence="4">
    <location>
        <begin position="798"/>
        <end position="825"/>
    </location>
</feature>
<evidence type="ECO:0000259" key="7">
    <source>
        <dbReference type="Pfam" id="PF00135"/>
    </source>
</evidence>
<feature type="compositionally biased region" description="Low complexity" evidence="4">
    <location>
        <begin position="799"/>
        <end position="825"/>
    </location>
</feature>
<feature type="compositionally biased region" description="Polar residues" evidence="4">
    <location>
        <begin position="767"/>
        <end position="785"/>
    </location>
</feature>
<proteinExistence type="inferred from homology"/>
<evidence type="ECO:0000313" key="9">
    <source>
        <dbReference type="Proteomes" id="UP000789390"/>
    </source>
</evidence>
<dbReference type="InterPro" id="IPR002018">
    <property type="entry name" value="CarbesteraseB"/>
</dbReference>
<dbReference type="OrthoDB" id="3200163at2759"/>
<keyword evidence="5" id="KW-0472">Membrane</keyword>
<feature type="chain" id="PRO_5035308863" description="Carboxylesterase type B domain-containing protein" evidence="6">
    <location>
        <begin position="33"/>
        <end position="1025"/>
    </location>
</feature>
<dbReference type="Gene3D" id="3.40.50.1820">
    <property type="entry name" value="alpha/beta hydrolase"/>
    <property type="match status" value="1"/>
</dbReference>
<feature type="region of interest" description="Disordered" evidence="4">
    <location>
        <begin position="766"/>
        <end position="785"/>
    </location>
</feature>
<evidence type="ECO:0000256" key="4">
    <source>
        <dbReference type="SAM" id="MobiDB-lite"/>
    </source>
</evidence>
<dbReference type="SUPFAM" id="SSF53474">
    <property type="entry name" value="alpha/beta-Hydrolases"/>
    <property type="match status" value="1"/>
</dbReference>
<comment type="caution">
    <text evidence="8">The sequence shown here is derived from an EMBL/GenBank/DDBJ whole genome shotgun (WGS) entry which is preliminary data.</text>
</comment>
<evidence type="ECO:0000256" key="1">
    <source>
        <dbReference type="ARBA" id="ARBA00005964"/>
    </source>
</evidence>
<protein>
    <recommendedName>
        <fullName evidence="7">Carboxylesterase type B domain-containing protein</fullName>
    </recommendedName>
</protein>
<feature type="signal peptide" evidence="6">
    <location>
        <begin position="1"/>
        <end position="32"/>
    </location>
</feature>
<sequence length="1025" mass="110767">MNPVRIHNNGSTKLLLLFIFAWITLDCFLVSAASIPSASTGPGRVVRTRHGNLRGLTLSGGAAQAQTTTTSPSGVYRKFVSGTTNKNVEVFLGIPYAAPPVGSLRFLPPASPGPWTGIRTANTLPPACPQQLPPLANRTASLETMPRARYYQLKRMQLMLANQSEDCLYLNVYAPSEGFVGGGSTSPASSPVMVLVHGESYSWGAGHLMDGAMLAAKSRMVVVTLNYRLGILGFLQTAASPTPGQVRGKSKSAIPTQGNYGLLDIVAALLWLKDNIGVFGGDSSRITLSGHGTGAALVNLLMISPIAAGLFQRVVLMSGSALSPWALNHQAGKLKAEVARQMDCIPFAGLDAAASPEQMSLADIGDCLRKKPLESLLAVRLPAAPRFSPNFAPFVDGAGIVAIDPLRAMQSASEDFPRIPLVAGVTSIESYRYTGDADLRNGISEDKRDRSLRTLIRNFYQYHLNEIFYVLRNEYTDWDRPSALDDLSMRDSLSLALSDALVVAPLMHVVHLHAQRSTNPSGTFFYHYQGQILASVIQTQLTSSHDTQDVDLSEYHRLGSVTGDELEALQLDATTNGVSWTLPDGNNKEAATASSVGFTKYTVINVTETTRDPTTSATQLLPFLAAFASTGQFRMTDPNLEIGSKGELMPRSKLRWEPFNLHSQYYMVFGVQQQQQHAHLKTHYRGHQIAVWLQLIPSLHQPIGESIGSHHTFDQHNSPADQFYEGVVRFPSNNSTGMIGGSRGSTMTLDAVSVATSATAVECSSSINGHKQNGQNQTVNSTSSGMGDWAIVNPSVMASETGSSSSTVPSPGNNNSSSSSSTSVSVTEGENRLVLGVFWTNQATLSIILVLGNILLIVNLILFVTIYRRSRCGNCKRNGDNEDADPDNTIQRISDGQLEDRVATQSIESMTDLRQLVISHCQQHPPRIHPDITSQAIAQHHPAQQQQQQPLLASGFVSSNLAANITRLPSPTPFLLRAPPLHPKFLMDESNKSATLPSNRRAAGKCKPEAIYQHSTAKSIQEINV</sequence>
<dbReference type="PROSITE" id="PS00941">
    <property type="entry name" value="CARBOXYLESTERASE_B_2"/>
    <property type="match status" value="1"/>
</dbReference>
<dbReference type="Proteomes" id="UP000789390">
    <property type="component" value="Unassembled WGS sequence"/>
</dbReference>
<name>A0A8J2WKZ8_9CRUS</name>
<feature type="transmembrane region" description="Helical" evidence="5">
    <location>
        <begin position="845"/>
        <end position="867"/>
    </location>
</feature>
<dbReference type="Pfam" id="PF00135">
    <property type="entry name" value="COesterase"/>
    <property type="match status" value="1"/>
</dbReference>
<evidence type="ECO:0000256" key="6">
    <source>
        <dbReference type="SAM" id="SignalP"/>
    </source>
</evidence>
<dbReference type="InterPro" id="IPR029058">
    <property type="entry name" value="AB_hydrolase_fold"/>
</dbReference>
<keyword evidence="3" id="KW-0325">Glycoprotein</keyword>
<evidence type="ECO:0000256" key="3">
    <source>
        <dbReference type="ARBA" id="ARBA00023180"/>
    </source>
</evidence>
<comment type="similarity">
    <text evidence="1">Belongs to the type-B carboxylesterase/lipase family.</text>
</comment>
<dbReference type="InterPro" id="IPR051093">
    <property type="entry name" value="Neuroligin/BSAL"/>
</dbReference>
<keyword evidence="2 6" id="KW-0732">Signal</keyword>
<evidence type="ECO:0000313" key="8">
    <source>
        <dbReference type="EMBL" id="CAH0102951.1"/>
    </source>
</evidence>
<dbReference type="PANTHER" id="PTHR43903">
    <property type="entry name" value="NEUROLIGIN"/>
    <property type="match status" value="1"/>
</dbReference>
<keyword evidence="9" id="KW-1185">Reference proteome</keyword>
<reference evidence="8" key="1">
    <citation type="submission" date="2021-11" db="EMBL/GenBank/DDBJ databases">
        <authorList>
            <person name="Schell T."/>
        </authorList>
    </citation>
    <scope>NUCLEOTIDE SEQUENCE</scope>
    <source>
        <strain evidence="8">M5</strain>
    </source>
</reference>
<dbReference type="AlphaFoldDB" id="A0A8J2WKZ8"/>
<gene>
    <name evidence="8" type="ORF">DGAL_LOCUS5478</name>
</gene>
<evidence type="ECO:0000256" key="5">
    <source>
        <dbReference type="SAM" id="Phobius"/>
    </source>
</evidence>
<accession>A0A8J2WKZ8</accession>
<organism evidence="8 9">
    <name type="scientific">Daphnia galeata</name>
    <dbReference type="NCBI Taxonomy" id="27404"/>
    <lineage>
        <taxon>Eukaryota</taxon>
        <taxon>Metazoa</taxon>
        <taxon>Ecdysozoa</taxon>
        <taxon>Arthropoda</taxon>
        <taxon>Crustacea</taxon>
        <taxon>Branchiopoda</taxon>
        <taxon>Diplostraca</taxon>
        <taxon>Cladocera</taxon>
        <taxon>Anomopoda</taxon>
        <taxon>Daphniidae</taxon>
        <taxon>Daphnia</taxon>
    </lineage>
</organism>
<keyword evidence="5" id="KW-1133">Transmembrane helix</keyword>